<dbReference type="AlphaFoldDB" id="A0A4Y1WNK3"/>
<evidence type="ECO:0000259" key="1">
    <source>
        <dbReference type="Pfam" id="PF12392"/>
    </source>
</evidence>
<accession>A0A4Y1WNK3</accession>
<dbReference type="PROSITE" id="PS01276">
    <property type="entry name" value="PEPTIDASE_U32"/>
    <property type="match status" value="1"/>
</dbReference>
<dbReference type="Proteomes" id="UP000318946">
    <property type="component" value="Chromosome"/>
</dbReference>
<keyword evidence="3" id="KW-1185">Reference proteome</keyword>
<protein>
    <submittedName>
        <fullName evidence="2">Collagenase</fullName>
    </submittedName>
</protein>
<organism evidence="2 3">
    <name type="scientific">Alistipes communis</name>
    <dbReference type="NCBI Taxonomy" id="2585118"/>
    <lineage>
        <taxon>Bacteria</taxon>
        <taxon>Pseudomonadati</taxon>
        <taxon>Bacteroidota</taxon>
        <taxon>Bacteroidia</taxon>
        <taxon>Bacteroidales</taxon>
        <taxon>Rikenellaceae</taxon>
        <taxon>Alistipes</taxon>
    </lineage>
</organism>
<dbReference type="PANTHER" id="PTHR30217">
    <property type="entry name" value="PEPTIDASE U32 FAMILY"/>
    <property type="match status" value="1"/>
</dbReference>
<dbReference type="InterPro" id="IPR001539">
    <property type="entry name" value="Peptidase_U32"/>
</dbReference>
<dbReference type="OrthoDB" id="9807498at2"/>
<sequence length="598" mass="65249">MKRLELLAPARDYASAVAAVDAGADAIYIGGARFGARHAAANSVDDIRRAAEYAHLYSVRVHATLNTLLYDDELAAAERQARELVAAGVDALIVQDMALRRMSLPVELHASTQTAIRTPAEAAFLGNAGFARVILERALSLDEIRAICRATTAEVECFVHGAICVGYSGQCYLSRSMSARSGNRGECSQPCRLSYDLEDAAGRRILRGKHLLSVRDLNLADRLGALIDAGVTSFKIEGRLKDEGYIRNVVAYYRRRLDEAIASRGDCRRASVGETRLDFTPDPAKSFTRGESEYFLMGRSAGVASFDTPKSVGEFVGRVAACDVRGFTLDRDAALAAGDGICIGADGTNVNSVEGRRIAPNRMPASIRPGAAVYRNLDSRFRLQLEHSRMRRVIPAEACVTVASDRVTFRYTDCEGLSAEASREGVFEPAGDPAKMADGLRTQAARSGDTPFDVQRVEVTGAEWFVPLSLAGALRREALAELRRLRVARVPEHRILAEDPCAPYPAAALSAEGNVTNRLAERFYRDHGVTRIERGLDLEASTAGRRVMRSAYCIRREIGECLLEGSRLGGDLFLVRGAKRYRLAFDCARCEMSLIDEK</sequence>
<dbReference type="GeneID" id="78340739"/>
<evidence type="ECO:0000313" key="3">
    <source>
        <dbReference type="Proteomes" id="UP000318946"/>
    </source>
</evidence>
<dbReference type="InterPro" id="IPR011060">
    <property type="entry name" value="RibuloseP-bd_barrel"/>
</dbReference>
<evidence type="ECO:0000313" key="2">
    <source>
        <dbReference type="EMBL" id="BBL02703.1"/>
    </source>
</evidence>
<dbReference type="PANTHER" id="PTHR30217:SF10">
    <property type="entry name" value="23S RRNA 5-HYDROXYCYTIDINE C2501 SYNTHASE"/>
    <property type="match status" value="1"/>
</dbReference>
<dbReference type="Pfam" id="PF01136">
    <property type="entry name" value="Peptidase_U32"/>
    <property type="match status" value="1"/>
</dbReference>
<proteinExistence type="predicted"/>
<feature type="domain" description="Peptidase U32 collagenase" evidence="1">
    <location>
        <begin position="373"/>
        <end position="486"/>
    </location>
</feature>
<reference evidence="3" key="1">
    <citation type="submission" date="2019-06" db="EMBL/GenBank/DDBJ databases">
        <title>Alistipes onderdonkii subsp. vulgaris subsp. nov., Alistipes dispar sp. nov. and Alistipes communis sp. nov., isolated from human faeces, and creation of Alistipes onderdonkii subsp. onderdonkii subsp. nov.</title>
        <authorList>
            <person name="Sakamoto M."/>
            <person name="Ikeyama N."/>
            <person name="Ogata Y."/>
            <person name="Suda W."/>
            <person name="Iino T."/>
            <person name="Hattori M."/>
            <person name="Ohkuma M."/>
        </authorList>
    </citation>
    <scope>NUCLEOTIDE SEQUENCE [LARGE SCALE GENOMIC DNA]</scope>
    <source>
        <strain evidence="3">5CBH24</strain>
    </source>
</reference>
<dbReference type="Pfam" id="PF12392">
    <property type="entry name" value="DUF3656"/>
    <property type="match status" value="1"/>
</dbReference>
<dbReference type="InterPro" id="IPR020988">
    <property type="entry name" value="Pept_U32_collagenase"/>
</dbReference>
<dbReference type="RefSeq" id="WP_141411775.1">
    <property type="nucleotide sequence ID" value="NZ_AP019735.1"/>
</dbReference>
<dbReference type="InterPro" id="IPR051454">
    <property type="entry name" value="RNA/ubiquinone_mod_enzymes"/>
</dbReference>
<name>A0A4Y1WNK3_9BACT</name>
<dbReference type="SUPFAM" id="SSF51366">
    <property type="entry name" value="Ribulose-phoshate binding barrel"/>
    <property type="match status" value="1"/>
</dbReference>
<dbReference type="KEGG" id="acou:A5CBH24_00160"/>
<gene>
    <name evidence="2" type="ORF">A5CBH24_00160</name>
</gene>
<dbReference type="EMBL" id="AP019735">
    <property type="protein sequence ID" value="BBL02703.1"/>
    <property type="molecule type" value="Genomic_DNA"/>
</dbReference>